<keyword evidence="1" id="KW-1015">Disulfide bond</keyword>
<dbReference type="OrthoDB" id="10263751at2759"/>
<dbReference type="Gene3D" id="2.60.120.470">
    <property type="entry name" value="PITH domain"/>
    <property type="match status" value="1"/>
</dbReference>
<accession>A0A1X2GS57</accession>
<feature type="domain" description="Thioredoxin" evidence="3">
    <location>
        <begin position="1"/>
        <end position="109"/>
    </location>
</feature>
<evidence type="ECO:0000313" key="6">
    <source>
        <dbReference type="Proteomes" id="UP000242146"/>
    </source>
</evidence>
<dbReference type="Gene3D" id="3.40.30.10">
    <property type="entry name" value="Glutaredoxin"/>
    <property type="match status" value="1"/>
</dbReference>
<dbReference type="SUPFAM" id="SSF52833">
    <property type="entry name" value="Thioredoxin-like"/>
    <property type="match status" value="1"/>
</dbReference>
<evidence type="ECO:0000259" key="4">
    <source>
        <dbReference type="PROSITE" id="PS51532"/>
    </source>
</evidence>
<dbReference type="InterPro" id="IPR017937">
    <property type="entry name" value="Thioredoxin_CS"/>
</dbReference>
<sequence>MATIKEIGNATVFNQLINAVPADKLVVVDFYATWCGPCQMISPFVAQLTSRYRHVQFAKVDVDKAQDVASQCQVSAMPTFQFYKGGKKVAELKGANPTQLEQYVKDHQGSASDSSSNAPSSFSGASGHVDLTDVITPNQMDALNQQEDHTVKNIFKGDASFLESDVDEQLIITVPFNQPVKLHSLKFKVADNAKAPKTIKIYANRQHLGFDDADSIKETQLLELSPKDFEENSIVPLRFVKFQNITSVVLFIVDNQEDEETTALQQLIFIGSPVEATNMGDLKKMGDE</sequence>
<feature type="compositionally biased region" description="Low complexity" evidence="2">
    <location>
        <begin position="109"/>
        <end position="126"/>
    </location>
</feature>
<dbReference type="PROSITE" id="PS51532">
    <property type="entry name" value="PITH"/>
    <property type="match status" value="1"/>
</dbReference>
<dbReference type="InterPro" id="IPR037047">
    <property type="entry name" value="PITH_dom_sf"/>
</dbReference>
<dbReference type="InterPro" id="IPR036249">
    <property type="entry name" value="Thioredoxin-like_sf"/>
</dbReference>
<feature type="region of interest" description="Disordered" evidence="2">
    <location>
        <begin position="105"/>
        <end position="126"/>
    </location>
</feature>
<dbReference type="Proteomes" id="UP000242146">
    <property type="component" value="Unassembled WGS sequence"/>
</dbReference>
<dbReference type="EMBL" id="MCGT01000004">
    <property type="protein sequence ID" value="ORX60302.1"/>
    <property type="molecule type" value="Genomic_DNA"/>
</dbReference>
<dbReference type="CDD" id="cd02947">
    <property type="entry name" value="TRX_family"/>
    <property type="match status" value="1"/>
</dbReference>
<name>A0A1X2GS57_9FUNG</name>
<protein>
    <submittedName>
        <fullName evidence="5">Thioredoxin-domain-containing protein</fullName>
    </submittedName>
</protein>
<gene>
    <name evidence="5" type="ORF">DM01DRAFT_1332457</name>
</gene>
<dbReference type="InterPro" id="IPR008979">
    <property type="entry name" value="Galactose-bd-like_sf"/>
</dbReference>
<dbReference type="PANTHER" id="PTHR46115">
    <property type="entry name" value="THIOREDOXIN-LIKE PROTEIN 1"/>
    <property type="match status" value="1"/>
</dbReference>
<comment type="caution">
    <text evidence="5">The sequence shown here is derived from an EMBL/GenBank/DDBJ whole genome shotgun (WGS) entry which is preliminary data.</text>
</comment>
<dbReference type="PRINTS" id="PR00421">
    <property type="entry name" value="THIOREDOXIN"/>
</dbReference>
<evidence type="ECO:0000259" key="3">
    <source>
        <dbReference type="PROSITE" id="PS51352"/>
    </source>
</evidence>
<reference evidence="5 6" key="1">
    <citation type="submission" date="2016-07" db="EMBL/GenBank/DDBJ databases">
        <title>Pervasive Adenine N6-methylation of Active Genes in Fungi.</title>
        <authorList>
            <consortium name="DOE Joint Genome Institute"/>
            <person name="Mondo S.J."/>
            <person name="Dannebaum R.O."/>
            <person name="Kuo R.C."/>
            <person name="Labutti K."/>
            <person name="Haridas S."/>
            <person name="Kuo A."/>
            <person name="Salamov A."/>
            <person name="Ahrendt S.R."/>
            <person name="Lipzen A."/>
            <person name="Sullivan W."/>
            <person name="Andreopoulos W.B."/>
            <person name="Clum A."/>
            <person name="Lindquist E."/>
            <person name="Daum C."/>
            <person name="Ramamoorthy G.K."/>
            <person name="Gryganskyi A."/>
            <person name="Culley D."/>
            <person name="Magnuson J.K."/>
            <person name="James T.Y."/>
            <person name="O'Malley M.A."/>
            <person name="Stajich J.E."/>
            <person name="Spatafora J.W."/>
            <person name="Visel A."/>
            <person name="Grigoriev I.V."/>
        </authorList>
    </citation>
    <scope>NUCLEOTIDE SEQUENCE [LARGE SCALE GENOMIC DNA]</scope>
    <source>
        <strain evidence="5 6">NRRL 3301</strain>
    </source>
</reference>
<dbReference type="GO" id="GO:0005737">
    <property type="term" value="C:cytoplasm"/>
    <property type="evidence" value="ECO:0007669"/>
    <property type="project" value="UniProtKB-ARBA"/>
</dbReference>
<feature type="domain" description="PITH" evidence="4">
    <location>
        <begin position="120"/>
        <end position="288"/>
    </location>
</feature>
<evidence type="ECO:0000256" key="2">
    <source>
        <dbReference type="SAM" id="MobiDB-lite"/>
    </source>
</evidence>
<organism evidence="5 6">
    <name type="scientific">Hesseltinella vesiculosa</name>
    <dbReference type="NCBI Taxonomy" id="101127"/>
    <lineage>
        <taxon>Eukaryota</taxon>
        <taxon>Fungi</taxon>
        <taxon>Fungi incertae sedis</taxon>
        <taxon>Mucoromycota</taxon>
        <taxon>Mucoromycotina</taxon>
        <taxon>Mucoromycetes</taxon>
        <taxon>Mucorales</taxon>
        <taxon>Cunninghamellaceae</taxon>
        <taxon>Hesseltinella</taxon>
    </lineage>
</organism>
<dbReference type="InterPro" id="IPR010400">
    <property type="entry name" value="PITH_dom"/>
</dbReference>
<dbReference type="PROSITE" id="PS00194">
    <property type="entry name" value="THIOREDOXIN_1"/>
    <property type="match status" value="1"/>
</dbReference>
<proteinExistence type="predicted"/>
<evidence type="ECO:0000313" key="5">
    <source>
        <dbReference type="EMBL" id="ORX60302.1"/>
    </source>
</evidence>
<dbReference type="STRING" id="101127.A0A1X2GS57"/>
<dbReference type="Pfam" id="PF00085">
    <property type="entry name" value="Thioredoxin"/>
    <property type="match status" value="1"/>
</dbReference>
<dbReference type="PROSITE" id="PS51352">
    <property type="entry name" value="THIOREDOXIN_2"/>
    <property type="match status" value="1"/>
</dbReference>
<dbReference type="InterPro" id="IPR013766">
    <property type="entry name" value="Thioredoxin_domain"/>
</dbReference>
<dbReference type="FunFam" id="3.40.30.10:FF:000245">
    <property type="entry name" value="Thioredoxin"/>
    <property type="match status" value="1"/>
</dbReference>
<dbReference type="SUPFAM" id="SSF49785">
    <property type="entry name" value="Galactose-binding domain-like"/>
    <property type="match status" value="1"/>
</dbReference>
<dbReference type="AlphaFoldDB" id="A0A1X2GS57"/>
<dbReference type="Pfam" id="PF06201">
    <property type="entry name" value="PITH"/>
    <property type="match status" value="1"/>
</dbReference>
<keyword evidence="6" id="KW-1185">Reference proteome</keyword>
<evidence type="ECO:0000256" key="1">
    <source>
        <dbReference type="ARBA" id="ARBA00023157"/>
    </source>
</evidence>